<dbReference type="Proteomes" id="UP000026682">
    <property type="component" value="Unassembled WGS sequence"/>
</dbReference>
<evidence type="ECO:0000313" key="3">
    <source>
        <dbReference type="EMBL" id="KAK97029.1"/>
    </source>
</evidence>
<dbReference type="PIRSF" id="PIRSF017082">
    <property type="entry name" value="YflP"/>
    <property type="match status" value="1"/>
</dbReference>
<dbReference type="InterPro" id="IPR005064">
    <property type="entry name" value="BUG"/>
</dbReference>
<reference evidence="3 4" key="1">
    <citation type="submission" date="2014-03" db="EMBL/GenBank/DDBJ databases">
        <title>Genome sequence of Bordetella holmseii.</title>
        <authorList>
            <person name="Harvill E."/>
            <person name="Goodfield L.L."/>
            <person name="Ivanov Y."/>
            <person name="Meyer J.A."/>
            <person name="Newth C."/>
            <person name="Cassiday P."/>
            <person name="Tondella M.L."/>
            <person name="Liao P."/>
            <person name="Zimmerman J."/>
            <person name="Meert K."/>
            <person name="Wessel D."/>
            <person name="Berger J."/>
            <person name="Dean J.M."/>
            <person name="Holubkov R."/>
            <person name="Burr J."/>
            <person name="Liu T."/>
            <person name="Brinkac L.M."/>
            <person name="Sanka R."/>
            <person name="Kim M."/>
            <person name="Losada L."/>
        </authorList>
    </citation>
    <scope>NUCLEOTIDE SEQUENCE [LARGE SCALE GENOMIC DNA]</scope>
    <source>
        <strain evidence="3 4">CDC-H585-BH</strain>
    </source>
</reference>
<evidence type="ECO:0000313" key="4">
    <source>
        <dbReference type="Proteomes" id="UP000026682"/>
    </source>
</evidence>
<dbReference type="GeneID" id="93119578"/>
<proteinExistence type="inferred from homology"/>
<dbReference type="AlphaFoldDB" id="A0A158M8F2"/>
<feature type="chain" id="PRO_5007628649" evidence="2">
    <location>
        <begin position="19"/>
        <end position="321"/>
    </location>
</feature>
<dbReference type="PATRIC" id="fig|1331206.3.peg.775"/>
<protein>
    <submittedName>
        <fullName evidence="3">Tripartite tricarboxylate transporter family receptor</fullName>
    </submittedName>
</protein>
<comment type="similarity">
    <text evidence="1">Belongs to the UPF0065 (bug) family.</text>
</comment>
<evidence type="ECO:0000256" key="1">
    <source>
        <dbReference type="ARBA" id="ARBA00006987"/>
    </source>
</evidence>
<evidence type="ECO:0000256" key="2">
    <source>
        <dbReference type="SAM" id="SignalP"/>
    </source>
</evidence>
<dbReference type="Pfam" id="PF03401">
    <property type="entry name" value="TctC"/>
    <property type="match status" value="1"/>
</dbReference>
<keyword evidence="2" id="KW-0732">Signal</keyword>
<feature type="signal peptide" evidence="2">
    <location>
        <begin position="1"/>
        <end position="18"/>
    </location>
</feature>
<accession>A0A158M8F2</accession>
<dbReference type="CDD" id="cd13578">
    <property type="entry name" value="PBP2_Bug27"/>
    <property type="match status" value="1"/>
</dbReference>
<sequence>MRTTVLAALLAASSAAAAAYPERPITMIVPFAAGQSADIFARAFAAELGKKLGQSIVVDNKSGAGSNLGIAAAARSSADGYTLLMAGSSMAVNQTLYPKERLGYDLKKDFTPITGIYTVPLMFASNPASQIASLQQYVDKAKGAPGKLSYASAGVGGTQHLAAAMLNHAMQIDVQHIPYRGSPAAQADVVGGQLPIIADALPAILPLIQSKKLTPLAVTTAKRLEQLPDVPTVAEITGRKFEAIGWGMLLTPAAVPQDIKTKISQASQEVLNSPAMAKFMRDRASGVLSQTPEQAQRFLDQEVTKWPKRSRSPVPRRNNSV</sequence>
<name>A0A158M8F2_9BORD</name>
<dbReference type="Gene3D" id="3.40.190.150">
    <property type="entry name" value="Bordetella uptake gene, domain 1"/>
    <property type="match status" value="1"/>
</dbReference>
<dbReference type="STRING" id="35814.BBB42_11330"/>
<organism evidence="3 4">
    <name type="scientific">Bordetella holmesii CDC-H585-BH</name>
    <dbReference type="NCBI Taxonomy" id="1331206"/>
    <lineage>
        <taxon>Bacteria</taxon>
        <taxon>Pseudomonadati</taxon>
        <taxon>Pseudomonadota</taxon>
        <taxon>Betaproteobacteria</taxon>
        <taxon>Burkholderiales</taxon>
        <taxon>Alcaligenaceae</taxon>
        <taxon>Bordetella</taxon>
    </lineage>
</organism>
<comment type="caution">
    <text evidence="3">The sequence shown here is derived from an EMBL/GenBank/DDBJ whole genome shotgun (WGS) entry which is preliminary data.</text>
</comment>
<gene>
    <name evidence="3" type="ORF">L497_1613</name>
</gene>
<dbReference type="RefSeq" id="WP_005014435.1">
    <property type="nucleotide sequence ID" value="NZ_JFZZ01000032.1"/>
</dbReference>
<dbReference type="PANTHER" id="PTHR42928:SF5">
    <property type="entry name" value="BLR1237 PROTEIN"/>
    <property type="match status" value="1"/>
</dbReference>
<keyword evidence="3" id="KW-0675">Receptor</keyword>
<dbReference type="PANTHER" id="PTHR42928">
    <property type="entry name" value="TRICARBOXYLATE-BINDING PROTEIN"/>
    <property type="match status" value="1"/>
</dbReference>
<dbReference type="SUPFAM" id="SSF53850">
    <property type="entry name" value="Periplasmic binding protein-like II"/>
    <property type="match status" value="1"/>
</dbReference>
<dbReference type="Gene3D" id="3.40.190.10">
    <property type="entry name" value="Periplasmic binding protein-like II"/>
    <property type="match status" value="1"/>
</dbReference>
<dbReference type="InterPro" id="IPR042100">
    <property type="entry name" value="Bug_dom1"/>
</dbReference>
<dbReference type="EMBL" id="JFZZ01000032">
    <property type="protein sequence ID" value="KAK97029.1"/>
    <property type="molecule type" value="Genomic_DNA"/>
</dbReference>